<gene>
    <name evidence="6" type="ORF">E1161_10500</name>
</gene>
<feature type="domain" description="Rieske" evidence="5">
    <location>
        <begin position="197"/>
        <end position="293"/>
    </location>
</feature>
<dbReference type="InterPro" id="IPR019251">
    <property type="entry name" value="DUF2231_TM"/>
</dbReference>
<dbReference type="AlphaFoldDB" id="A0A4R4USS4"/>
<keyword evidence="3" id="KW-0408">Iron</keyword>
<evidence type="ECO:0000313" key="7">
    <source>
        <dbReference type="Proteomes" id="UP000294744"/>
    </source>
</evidence>
<dbReference type="Pfam" id="PF00355">
    <property type="entry name" value="Rieske"/>
    <property type="match status" value="1"/>
</dbReference>
<keyword evidence="2" id="KW-0479">Metal-binding</keyword>
<reference evidence="6 7" key="1">
    <citation type="submission" date="2019-03" db="EMBL/GenBank/DDBJ databases">
        <title>Draft genome sequences of novel Actinobacteria.</title>
        <authorList>
            <person name="Sahin N."/>
            <person name="Ay H."/>
            <person name="Saygin H."/>
        </authorList>
    </citation>
    <scope>NUCLEOTIDE SEQUENCE [LARGE SCALE GENOMIC DNA]</scope>
    <source>
        <strain evidence="6 7">16K404</strain>
    </source>
</reference>
<dbReference type="GO" id="GO:0046872">
    <property type="term" value="F:metal ion binding"/>
    <property type="evidence" value="ECO:0007669"/>
    <property type="project" value="UniProtKB-KW"/>
</dbReference>
<evidence type="ECO:0000256" key="1">
    <source>
        <dbReference type="ARBA" id="ARBA00022714"/>
    </source>
</evidence>
<dbReference type="GO" id="GO:0051537">
    <property type="term" value="F:2 iron, 2 sulfur cluster binding"/>
    <property type="evidence" value="ECO:0007669"/>
    <property type="project" value="UniProtKB-KW"/>
</dbReference>
<protein>
    <submittedName>
        <fullName evidence="6">Iron-sulfur protein</fullName>
    </submittedName>
</protein>
<dbReference type="Pfam" id="PF09990">
    <property type="entry name" value="DUF2231"/>
    <property type="match status" value="1"/>
</dbReference>
<evidence type="ECO:0000313" key="6">
    <source>
        <dbReference type="EMBL" id="TDC93436.1"/>
    </source>
</evidence>
<dbReference type="EMBL" id="SMKV01000010">
    <property type="protein sequence ID" value="TDC93436.1"/>
    <property type="molecule type" value="Genomic_DNA"/>
</dbReference>
<dbReference type="PROSITE" id="PS51296">
    <property type="entry name" value="RIESKE"/>
    <property type="match status" value="1"/>
</dbReference>
<sequence length="298" mass="31666">MSKREMPMPQQEMLGRRFARRLTWLDPVEDKIQPLMRGALRKSMPLRNFLDGTWLGAPLHPALTDVPVGAMTTALILDVAESVSGSQRCGVAADGALSVGVLATLPAALTGTSDWRDLLGESRRVASAHALLNVGGLVLNIASIVGRVQGRRRFAKASAGAAFALSSIAAHIGSELSYGMGVRVNQDSAHGGPAEFTEVLAEGDLASDELKRLEVAGEPVLLARSRTGTPMAIAAVCSHAGGPLEEGERDGDRVICPWHGSCFEMETGEVVNGPAVFAQPRYETRVRAGRIAIRRADR</sequence>
<dbReference type="GO" id="GO:0004497">
    <property type="term" value="F:monooxygenase activity"/>
    <property type="evidence" value="ECO:0007669"/>
    <property type="project" value="UniProtKB-ARBA"/>
</dbReference>
<dbReference type="Proteomes" id="UP000294744">
    <property type="component" value="Unassembled WGS sequence"/>
</dbReference>
<evidence type="ECO:0000256" key="2">
    <source>
        <dbReference type="ARBA" id="ARBA00022723"/>
    </source>
</evidence>
<dbReference type="GO" id="GO:0016705">
    <property type="term" value="F:oxidoreductase activity, acting on paired donors, with incorporation or reduction of molecular oxygen"/>
    <property type="evidence" value="ECO:0007669"/>
    <property type="project" value="UniProtKB-ARBA"/>
</dbReference>
<dbReference type="PANTHER" id="PTHR21496:SF23">
    <property type="entry name" value="3-PHENYLPROPIONATE_CINNAMIC ACID DIOXYGENASE FERREDOXIN SUBUNIT"/>
    <property type="match status" value="1"/>
</dbReference>
<dbReference type="InterPro" id="IPR036922">
    <property type="entry name" value="Rieske_2Fe-2S_sf"/>
</dbReference>
<organism evidence="6 7">
    <name type="scientific">Saccharopolyspora aridisoli</name>
    <dbReference type="NCBI Taxonomy" id="2530385"/>
    <lineage>
        <taxon>Bacteria</taxon>
        <taxon>Bacillati</taxon>
        <taxon>Actinomycetota</taxon>
        <taxon>Actinomycetes</taxon>
        <taxon>Pseudonocardiales</taxon>
        <taxon>Pseudonocardiaceae</taxon>
        <taxon>Saccharopolyspora</taxon>
    </lineage>
</organism>
<dbReference type="SUPFAM" id="SSF50022">
    <property type="entry name" value="ISP domain"/>
    <property type="match status" value="1"/>
</dbReference>
<dbReference type="Gene3D" id="2.102.10.10">
    <property type="entry name" value="Rieske [2Fe-2S] iron-sulphur domain"/>
    <property type="match status" value="1"/>
</dbReference>
<keyword evidence="7" id="KW-1185">Reference proteome</keyword>
<evidence type="ECO:0000259" key="5">
    <source>
        <dbReference type="PROSITE" id="PS51296"/>
    </source>
</evidence>
<keyword evidence="4" id="KW-0411">Iron-sulfur</keyword>
<dbReference type="InterPro" id="IPR017941">
    <property type="entry name" value="Rieske_2Fe-2S"/>
</dbReference>
<proteinExistence type="predicted"/>
<evidence type="ECO:0000256" key="4">
    <source>
        <dbReference type="ARBA" id="ARBA00023014"/>
    </source>
</evidence>
<dbReference type="OrthoDB" id="9795104at2"/>
<name>A0A4R4USS4_9PSEU</name>
<comment type="caution">
    <text evidence="6">The sequence shown here is derived from an EMBL/GenBank/DDBJ whole genome shotgun (WGS) entry which is preliminary data.</text>
</comment>
<evidence type="ECO:0000256" key="3">
    <source>
        <dbReference type="ARBA" id="ARBA00023004"/>
    </source>
</evidence>
<keyword evidence="1" id="KW-0001">2Fe-2S</keyword>
<accession>A0A4R4USS4</accession>
<dbReference type="PANTHER" id="PTHR21496">
    <property type="entry name" value="FERREDOXIN-RELATED"/>
    <property type="match status" value="1"/>
</dbReference>